<organism evidence="2">
    <name type="scientific">freshwater metagenome</name>
    <dbReference type="NCBI Taxonomy" id="449393"/>
    <lineage>
        <taxon>unclassified sequences</taxon>
        <taxon>metagenomes</taxon>
        <taxon>ecological metagenomes</taxon>
    </lineage>
</organism>
<evidence type="ECO:0000313" key="2">
    <source>
        <dbReference type="EMBL" id="CAB4667108.1"/>
    </source>
</evidence>
<sequence>MKILRGLIAALFVFVPLFILMPSSSAATTQNIILVEPPHRDYQNVFFGDAFALSLRPTGTLGLKVFAPVQEPRTWLIDAALIDEVQTLSAKNSDAQKWLDQLKLVSITDSIIAVPYAHPDLTLTKRLAPTELNYYFEFSKNKLQEFFGRDIIIDKTANWSNGKAKISSEAASAYTYNRRALVFMNTVIPSIQLDDFRSRLAYLLSSGMSVYRQSELATSANLALVAEKRKLRIIGGNYRLTSSREKVPVTLVNDFDVPLKISLHLMPQTSRIELGDIGEITLEAHSKTQVLIPVTVIASGTTTVIAEFRNNKGKTFNDISVLTLSLSVISPAVAWFTTGAALMLFLAAVAQSVRRVRRSRR</sequence>
<reference evidence="2" key="1">
    <citation type="submission" date="2020-05" db="EMBL/GenBank/DDBJ databases">
        <authorList>
            <person name="Chiriac C."/>
            <person name="Salcher M."/>
            <person name="Ghai R."/>
            <person name="Kavagutti S V."/>
        </authorList>
    </citation>
    <scope>NUCLEOTIDE SEQUENCE</scope>
</reference>
<keyword evidence="1" id="KW-0812">Transmembrane</keyword>
<dbReference type="AlphaFoldDB" id="A0A6J6M1Y1"/>
<evidence type="ECO:0000256" key="1">
    <source>
        <dbReference type="SAM" id="Phobius"/>
    </source>
</evidence>
<accession>A0A6J6M1Y1</accession>
<feature type="transmembrane region" description="Helical" evidence="1">
    <location>
        <begin position="332"/>
        <end position="353"/>
    </location>
</feature>
<proteinExistence type="predicted"/>
<keyword evidence="1" id="KW-1133">Transmembrane helix</keyword>
<gene>
    <name evidence="2" type="ORF">UFOPK2254_01068</name>
</gene>
<dbReference type="Pfam" id="PF19516">
    <property type="entry name" value="DUF6049"/>
    <property type="match status" value="1"/>
</dbReference>
<dbReference type="InterPro" id="IPR046112">
    <property type="entry name" value="DUF6049"/>
</dbReference>
<keyword evidence="1" id="KW-0472">Membrane</keyword>
<name>A0A6J6M1Y1_9ZZZZ</name>
<protein>
    <submittedName>
        <fullName evidence="2">Unannotated protein</fullName>
    </submittedName>
</protein>
<dbReference type="EMBL" id="CAEZWO010000113">
    <property type="protein sequence ID" value="CAB4667108.1"/>
    <property type="molecule type" value="Genomic_DNA"/>
</dbReference>